<proteinExistence type="predicted"/>
<sequence length="77" mass="8474">MFTISIGSLRLHIDVNSTMSLKRIVTLSNLSASTICPAMRLSATEMGSISRRRPAILCFSSSSDFCTDWSSRINSSR</sequence>
<comment type="caution">
    <text evidence="1">The sequence shown here is derived from an EMBL/GenBank/DDBJ whole genome shotgun (WGS) entry which is preliminary data.</text>
</comment>
<protein>
    <submittedName>
        <fullName evidence="1">Uncharacterized protein</fullName>
    </submittedName>
</protein>
<keyword evidence="2" id="KW-1185">Reference proteome</keyword>
<dbReference type="AlphaFoldDB" id="A0AA35U3A2"/>
<reference evidence="1" key="1">
    <citation type="submission" date="2023-03" db="EMBL/GenBank/DDBJ databases">
        <authorList>
            <person name="Steffen K."/>
            <person name="Cardenas P."/>
        </authorList>
    </citation>
    <scope>NUCLEOTIDE SEQUENCE</scope>
</reference>
<gene>
    <name evidence="1" type="ORF">GBAR_LOCUS31499</name>
</gene>
<dbReference type="Proteomes" id="UP001174909">
    <property type="component" value="Unassembled WGS sequence"/>
</dbReference>
<organism evidence="1 2">
    <name type="scientific">Geodia barretti</name>
    <name type="common">Barrett's horny sponge</name>
    <dbReference type="NCBI Taxonomy" id="519541"/>
    <lineage>
        <taxon>Eukaryota</taxon>
        <taxon>Metazoa</taxon>
        <taxon>Porifera</taxon>
        <taxon>Demospongiae</taxon>
        <taxon>Heteroscleromorpha</taxon>
        <taxon>Tetractinellida</taxon>
        <taxon>Astrophorina</taxon>
        <taxon>Geodiidae</taxon>
        <taxon>Geodia</taxon>
    </lineage>
</organism>
<dbReference type="EMBL" id="CASHTH010004480">
    <property type="protein sequence ID" value="CAI8057861.1"/>
    <property type="molecule type" value="Genomic_DNA"/>
</dbReference>
<evidence type="ECO:0000313" key="2">
    <source>
        <dbReference type="Proteomes" id="UP001174909"/>
    </source>
</evidence>
<evidence type="ECO:0000313" key="1">
    <source>
        <dbReference type="EMBL" id="CAI8057861.1"/>
    </source>
</evidence>
<name>A0AA35U3A2_GEOBA</name>
<accession>A0AA35U3A2</accession>